<dbReference type="EMBL" id="RHFK02000017">
    <property type="protein sequence ID" value="TWW62354.1"/>
    <property type="molecule type" value="Genomic_DNA"/>
</dbReference>
<sequence length="348" mass="39721">MQAEVGLLIGANVPKAMEPLQVVNSVDNGPYAVRTILGWTVNGPLRVKKKSLCKPNNRAVAEQRALNSRKRFSRDSKFYGDYVAFMDNLLKKGYTLLQGLDLTSSLVGVLMRFRQEVVAVMADVEAMFHQVRVRNEDTDLLRFLWWPDCNYEQDLIEHKMKLALDEDTAITLCAELSLLAKGGFRLTKWPCNSRKLLNSIPEDERAQGFQDLDLDEDSLPMERALGIQWCAESDQFRFNLKDQPHTRRGLLSLVSSIFDLLGFLAPVILPAKRILLDLCWQNYSWDENLPETVVKSWSKWISNLPQFEKFGVDRCVKSKQFCAPVLAQLHHFADVSEDAYGTTSYLLL</sequence>
<dbReference type="AlphaFoldDB" id="A0A5C6N4G7"/>
<dbReference type="Pfam" id="PF05380">
    <property type="entry name" value="Peptidase_A17"/>
    <property type="match status" value="1"/>
</dbReference>
<evidence type="ECO:0000313" key="2">
    <source>
        <dbReference type="Proteomes" id="UP000324091"/>
    </source>
</evidence>
<proteinExistence type="predicted"/>
<dbReference type="PANTHER" id="PTHR47331">
    <property type="entry name" value="PHD-TYPE DOMAIN-CONTAINING PROTEIN"/>
    <property type="match status" value="1"/>
</dbReference>
<dbReference type="Proteomes" id="UP000324091">
    <property type="component" value="Chromosome 4"/>
</dbReference>
<dbReference type="PANTHER" id="PTHR47331:SF3">
    <property type="match status" value="1"/>
</dbReference>
<reference evidence="1 2" key="1">
    <citation type="submission" date="2019-04" db="EMBL/GenBank/DDBJ databases">
        <title>Chromosome genome assembly for Takifugu flavidus.</title>
        <authorList>
            <person name="Xiao S."/>
        </authorList>
    </citation>
    <scope>NUCLEOTIDE SEQUENCE [LARGE SCALE GENOMIC DNA]</scope>
    <source>
        <strain evidence="1">HTHZ2018</strain>
        <tissue evidence="1">Muscle</tissue>
    </source>
</reference>
<name>A0A5C6N4G7_9TELE</name>
<protein>
    <submittedName>
        <fullName evidence="1">Uncharacterized protein</fullName>
    </submittedName>
</protein>
<dbReference type="InterPro" id="IPR008042">
    <property type="entry name" value="Retrotrans_Pao"/>
</dbReference>
<evidence type="ECO:0000313" key="1">
    <source>
        <dbReference type="EMBL" id="TWW62354.1"/>
    </source>
</evidence>
<organism evidence="1 2">
    <name type="scientific">Takifugu flavidus</name>
    <name type="common">sansaifugu</name>
    <dbReference type="NCBI Taxonomy" id="433684"/>
    <lineage>
        <taxon>Eukaryota</taxon>
        <taxon>Metazoa</taxon>
        <taxon>Chordata</taxon>
        <taxon>Craniata</taxon>
        <taxon>Vertebrata</taxon>
        <taxon>Euteleostomi</taxon>
        <taxon>Actinopterygii</taxon>
        <taxon>Neopterygii</taxon>
        <taxon>Teleostei</taxon>
        <taxon>Neoteleostei</taxon>
        <taxon>Acanthomorphata</taxon>
        <taxon>Eupercaria</taxon>
        <taxon>Tetraodontiformes</taxon>
        <taxon>Tetradontoidea</taxon>
        <taxon>Tetraodontidae</taxon>
        <taxon>Takifugu</taxon>
    </lineage>
</organism>
<comment type="caution">
    <text evidence="1">The sequence shown here is derived from an EMBL/GenBank/DDBJ whole genome shotgun (WGS) entry which is preliminary data.</text>
</comment>
<keyword evidence="2" id="KW-1185">Reference proteome</keyword>
<accession>A0A5C6N4G7</accession>
<gene>
    <name evidence="1" type="ORF">D4764_04G0010010</name>
</gene>